<keyword evidence="2" id="KW-1185">Reference proteome</keyword>
<proteinExistence type="predicted"/>
<sequence>MRPPHPVDQVASAHQFEHSTVGGGRSISVLPKLAQLIQFICGATIFNLDPTCCFGEPAPASPQSGLCPKSPSTVKQPPGKVTALRLRPLQLQSTIHPLIPAKTAVPFLCALVHSHSFHLLASTFISFQPHCICTSPTASAAPTATPTVALPLPCPCPAPAPAPACPAPALPCPCHAAPRLVPAPAQGL</sequence>
<dbReference type="Proteomes" id="UP001141327">
    <property type="component" value="Unassembled WGS sequence"/>
</dbReference>
<gene>
    <name evidence="1" type="ORF">PAPYR_11969</name>
</gene>
<evidence type="ECO:0000313" key="2">
    <source>
        <dbReference type="Proteomes" id="UP001141327"/>
    </source>
</evidence>
<comment type="caution">
    <text evidence="1">The sequence shown here is derived from an EMBL/GenBank/DDBJ whole genome shotgun (WGS) entry which is preliminary data.</text>
</comment>
<reference evidence="1" key="1">
    <citation type="journal article" date="2022" name="bioRxiv">
        <title>Genomics of Preaxostyla Flagellates Illuminates Evolutionary Transitions and the Path Towards Mitochondrial Loss.</title>
        <authorList>
            <person name="Novak L.V.F."/>
            <person name="Treitli S.C."/>
            <person name="Pyrih J."/>
            <person name="Halakuc P."/>
            <person name="Pipaliya S.V."/>
            <person name="Vacek V."/>
            <person name="Brzon O."/>
            <person name="Soukal P."/>
            <person name="Eme L."/>
            <person name="Dacks J.B."/>
            <person name="Karnkowska A."/>
            <person name="Elias M."/>
            <person name="Hampl V."/>
        </authorList>
    </citation>
    <scope>NUCLEOTIDE SEQUENCE</scope>
    <source>
        <strain evidence="1">RCP-MX</strain>
    </source>
</reference>
<accession>A0ABQ8U6F1</accession>
<protein>
    <submittedName>
        <fullName evidence="1">Uncharacterized protein</fullName>
    </submittedName>
</protein>
<dbReference type="EMBL" id="JAPMOS010000247">
    <property type="protein sequence ID" value="KAJ4453543.1"/>
    <property type="molecule type" value="Genomic_DNA"/>
</dbReference>
<evidence type="ECO:0000313" key="1">
    <source>
        <dbReference type="EMBL" id="KAJ4453543.1"/>
    </source>
</evidence>
<organism evidence="1 2">
    <name type="scientific">Paratrimastix pyriformis</name>
    <dbReference type="NCBI Taxonomy" id="342808"/>
    <lineage>
        <taxon>Eukaryota</taxon>
        <taxon>Metamonada</taxon>
        <taxon>Preaxostyla</taxon>
        <taxon>Paratrimastigidae</taxon>
        <taxon>Paratrimastix</taxon>
    </lineage>
</organism>
<name>A0ABQ8U6F1_9EUKA</name>